<comment type="caution">
    <text evidence="1">The sequence shown here is derived from an EMBL/GenBank/DDBJ whole genome shotgun (WGS) entry which is preliminary data.</text>
</comment>
<keyword evidence="2" id="KW-1185">Reference proteome</keyword>
<dbReference type="Proteomes" id="UP001164539">
    <property type="component" value="Chromosome 12"/>
</dbReference>
<name>A0ACC1X0F2_MELAZ</name>
<accession>A0ACC1X0F2</accession>
<evidence type="ECO:0000313" key="2">
    <source>
        <dbReference type="Proteomes" id="UP001164539"/>
    </source>
</evidence>
<gene>
    <name evidence="1" type="ORF">OWV82_021776</name>
</gene>
<sequence length="797" mass="88107">MQMELQLSLDSEAQLHPGSVPVQDGDPRVSSSTLNNVMLQQSAKKPTRQWAAWTREEEESFFTALRQVGKNFEKITHRVQSKNKDQVRHYYYRLVRRMNKLLGPGLCLDAKNSKDTNAAMLRWWSLLEKYSCKASKLHLKPRRFKIFIEALEHQLLKDRKRSVRKRSSQGENCSPTTSSIVSNQSRASGQDTCTVKLVLVDSQNIQKLGPAKASLKRNVNVGVNRSNNKGDSTIMKPARQRRKQGPVSSAAYKKWEKAAIAGVSLVADAAEHLERASIDKEVELDQEQKTLESVDKALPPLPTISRNAFAESNVHTPVKLKLQLYPIDDATRRALEMDNRNPHLELTLSARKKLSSVLEHLNRKWGNSSVASGELWLFPYNVQRENLMGCLRWTHDSIASAADVYAMIGSPPLFRLRYGWFLNTELESLASQSPLASGCIPSVHNINVDNRKGQIMDPMPSSVPSTSDQSEKLVDSYIDKLTSVKDNHTFAPPLSNAPNEMSGYVNTSKSNLVESSDPAGNLSWHGKETGSDCMTRQLEDAGDVRLSNGIALSAGEWADSLTNISVGDLLSEVPHDMDAPPVAENSQCLQQIPFSCDSFDAAIAAHISRHQNKMGAVSTLSSHTSSIWDAEETCDAFSFQNSPILCQEVTRLSDFPPPVLDSKQIARTSSLACGGFLEELPNNAKGPTDYPAHEDPMDECVSDPDALDNSVKDFNGLTDIYWPDSLGPLDLDIPSSKYRGEDLILSDSLGGLSRLIASSLDAFQNCSFFGLDKKEQTPTVETRETASLSDFQIGSQG</sequence>
<dbReference type="EMBL" id="CM051405">
    <property type="protein sequence ID" value="KAJ4704935.1"/>
    <property type="molecule type" value="Genomic_DNA"/>
</dbReference>
<protein>
    <submittedName>
        <fullName evidence="1">TSL-kinase interacting 1-like protein</fullName>
    </submittedName>
</protein>
<evidence type="ECO:0000313" key="1">
    <source>
        <dbReference type="EMBL" id="KAJ4704935.1"/>
    </source>
</evidence>
<reference evidence="1 2" key="1">
    <citation type="journal article" date="2023" name="Science">
        <title>Complex scaffold remodeling in plant triterpene biosynthesis.</title>
        <authorList>
            <person name="De La Pena R."/>
            <person name="Hodgson H."/>
            <person name="Liu J.C."/>
            <person name="Stephenson M.J."/>
            <person name="Martin A.C."/>
            <person name="Owen C."/>
            <person name="Harkess A."/>
            <person name="Leebens-Mack J."/>
            <person name="Jimenez L.E."/>
            <person name="Osbourn A."/>
            <person name="Sattely E.S."/>
        </authorList>
    </citation>
    <scope>NUCLEOTIDE SEQUENCE [LARGE SCALE GENOMIC DNA]</scope>
    <source>
        <strain evidence="2">cv. JPN11</strain>
        <tissue evidence="1">Leaf</tissue>
    </source>
</reference>
<proteinExistence type="predicted"/>
<organism evidence="1 2">
    <name type="scientific">Melia azedarach</name>
    <name type="common">Chinaberry tree</name>
    <dbReference type="NCBI Taxonomy" id="155640"/>
    <lineage>
        <taxon>Eukaryota</taxon>
        <taxon>Viridiplantae</taxon>
        <taxon>Streptophyta</taxon>
        <taxon>Embryophyta</taxon>
        <taxon>Tracheophyta</taxon>
        <taxon>Spermatophyta</taxon>
        <taxon>Magnoliopsida</taxon>
        <taxon>eudicotyledons</taxon>
        <taxon>Gunneridae</taxon>
        <taxon>Pentapetalae</taxon>
        <taxon>rosids</taxon>
        <taxon>malvids</taxon>
        <taxon>Sapindales</taxon>
        <taxon>Meliaceae</taxon>
        <taxon>Melia</taxon>
    </lineage>
</organism>